<organism evidence="1 2">
    <name type="scientific">Tepidimonas thermarum</name>
    <dbReference type="NCBI Taxonomy" id="335431"/>
    <lineage>
        <taxon>Bacteria</taxon>
        <taxon>Pseudomonadati</taxon>
        <taxon>Pseudomonadota</taxon>
        <taxon>Betaproteobacteria</taxon>
        <taxon>Burkholderiales</taxon>
        <taxon>Tepidimonas</taxon>
    </lineage>
</organism>
<sequence>MPLVSIEANDQVAAINSVALSHPLGADASATERLYQTLIAFNLDAFFPDQGLKLLATEFSAWEDSKRRIDILACDRMGSLGKH</sequence>
<keyword evidence="2" id="KW-1185">Reference proteome</keyword>
<proteinExistence type="predicted"/>
<protein>
    <submittedName>
        <fullName evidence="1">Uncharacterized protein</fullName>
    </submittedName>
</protein>
<dbReference type="EMBL" id="VJOL01000076">
    <property type="protein sequence ID" value="TSE27974.1"/>
    <property type="molecule type" value="Genomic_DNA"/>
</dbReference>
<reference evidence="1 2" key="1">
    <citation type="submission" date="2019-07" db="EMBL/GenBank/DDBJ databases">
        <title>Tepidimonas thermarum AA-1 draft genome.</title>
        <authorList>
            <person name="Da Costa M.S."/>
            <person name="Froufe H.J.C."/>
            <person name="Egas C."/>
            <person name="Albuquerque L."/>
        </authorList>
    </citation>
    <scope>NUCLEOTIDE SEQUENCE [LARGE SCALE GENOMIC DNA]</scope>
    <source>
        <strain evidence="1 2">AA-1</strain>
    </source>
</reference>
<dbReference type="Proteomes" id="UP000318542">
    <property type="component" value="Unassembled WGS sequence"/>
</dbReference>
<dbReference type="OrthoDB" id="570199at2"/>
<dbReference type="RefSeq" id="WP_143904363.1">
    <property type="nucleotide sequence ID" value="NZ_VJOL01000076.1"/>
</dbReference>
<name>A0A554WWL1_9BURK</name>
<dbReference type="AlphaFoldDB" id="A0A554WWL1"/>
<evidence type="ECO:0000313" key="2">
    <source>
        <dbReference type="Proteomes" id="UP000318542"/>
    </source>
</evidence>
<gene>
    <name evidence="1" type="ORF">Tther_02479</name>
</gene>
<comment type="caution">
    <text evidence="1">The sequence shown here is derived from an EMBL/GenBank/DDBJ whole genome shotgun (WGS) entry which is preliminary data.</text>
</comment>
<accession>A0A554WWL1</accession>
<evidence type="ECO:0000313" key="1">
    <source>
        <dbReference type="EMBL" id="TSE27974.1"/>
    </source>
</evidence>